<feature type="transmembrane region" description="Helical" evidence="10">
    <location>
        <begin position="363"/>
        <end position="384"/>
    </location>
</feature>
<name>A0ABM3ZUX8_ZIZJJ</name>
<dbReference type="Proteomes" id="UP001652623">
    <property type="component" value="Chromosome 10"/>
</dbReference>
<feature type="transmembrane region" description="Helical" evidence="10">
    <location>
        <begin position="20"/>
        <end position="42"/>
    </location>
</feature>
<proteinExistence type="inferred from homology"/>
<accession>A0ABM3ZUX8</accession>
<comment type="subcellular location">
    <subcellularLocation>
        <location evidence="1 8">Membrane</location>
        <topology evidence="1 8">Multi-pass membrane protein</topology>
    </subcellularLocation>
</comment>
<keyword evidence="7 8" id="KW-0568">Pathogenesis-related protein</keyword>
<keyword evidence="6 8" id="KW-0472">Membrane</keyword>
<dbReference type="PANTHER" id="PTHR31942:SF89">
    <property type="entry name" value="MLO-LIKE PROTEIN 3"/>
    <property type="match status" value="1"/>
</dbReference>
<evidence type="ECO:0000256" key="6">
    <source>
        <dbReference type="ARBA" id="ARBA00023136"/>
    </source>
</evidence>
<comment type="domain">
    <text evidence="8">The C-terminus contains a calmodulin-binding domain, which binds calmodulin in a calcium-dependent fashion.</text>
</comment>
<evidence type="ECO:0000313" key="11">
    <source>
        <dbReference type="Proteomes" id="UP001652623"/>
    </source>
</evidence>
<evidence type="ECO:0000256" key="4">
    <source>
        <dbReference type="ARBA" id="ARBA00022821"/>
    </source>
</evidence>
<feature type="transmembrane region" description="Helical" evidence="10">
    <location>
        <begin position="176"/>
        <end position="195"/>
    </location>
</feature>
<evidence type="ECO:0000256" key="2">
    <source>
        <dbReference type="ARBA" id="ARBA00006574"/>
    </source>
</evidence>
<evidence type="ECO:0000313" key="12">
    <source>
        <dbReference type="RefSeq" id="XP_060668295.1"/>
    </source>
</evidence>
<dbReference type="RefSeq" id="XP_060668295.1">
    <property type="nucleotide sequence ID" value="XM_060812312.1"/>
</dbReference>
<evidence type="ECO:0000256" key="10">
    <source>
        <dbReference type="SAM" id="Phobius"/>
    </source>
</evidence>
<feature type="region of interest" description="Disordered" evidence="9">
    <location>
        <begin position="425"/>
        <end position="457"/>
    </location>
</feature>
<dbReference type="InterPro" id="IPR004326">
    <property type="entry name" value="Mlo"/>
</dbReference>
<organism evidence="11 12">
    <name type="scientific">Ziziphus jujuba</name>
    <name type="common">Chinese jujube</name>
    <name type="synonym">Ziziphus sativa</name>
    <dbReference type="NCBI Taxonomy" id="326968"/>
    <lineage>
        <taxon>Eukaryota</taxon>
        <taxon>Viridiplantae</taxon>
        <taxon>Streptophyta</taxon>
        <taxon>Embryophyta</taxon>
        <taxon>Tracheophyta</taxon>
        <taxon>Spermatophyta</taxon>
        <taxon>Magnoliopsida</taxon>
        <taxon>eudicotyledons</taxon>
        <taxon>Gunneridae</taxon>
        <taxon>Pentapetalae</taxon>
        <taxon>rosids</taxon>
        <taxon>fabids</taxon>
        <taxon>Rosales</taxon>
        <taxon>Rhamnaceae</taxon>
        <taxon>Paliureae</taxon>
        <taxon>Ziziphus</taxon>
    </lineage>
</organism>
<keyword evidence="3 8" id="KW-0812">Transmembrane</keyword>
<feature type="transmembrane region" description="Helical" evidence="10">
    <location>
        <begin position="271"/>
        <end position="291"/>
    </location>
</feature>
<keyword evidence="8" id="KW-0112">Calmodulin-binding</keyword>
<dbReference type="PANTHER" id="PTHR31942">
    <property type="entry name" value="MLO-LIKE PROTEIN 1"/>
    <property type="match status" value="1"/>
</dbReference>
<keyword evidence="5 8" id="KW-1133">Transmembrane helix</keyword>
<feature type="transmembrane region" description="Helical" evidence="10">
    <location>
        <begin position="320"/>
        <end position="342"/>
    </location>
</feature>
<evidence type="ECO:0000256" key="3">
    <source>
        <dbReference type="ARBA" id="ARBA00022692"/>
    </source>
</evidence>
<protein>
    <recommendedName>
        <fullName evidence="8">MLO-like protein</fullName>
    </recommendedName>
</protein>
<evidence type="ECO:0000256" key="7">
    <source>
        <dbReference type="ARBA" id="ARBA00023265"/>
    </source>
</evidence>
<dbReference type="GeneID" id="107416504"/>
<dbReference type="Pfam" id="PF03094">
    <property type="entry name" value="Mlo"/>
    <property type="match status" value="2"/>
</dbReference>
<keyword evidence="11" id="KW-1185">Reference proteome</keyword>
<sequence>MAGGSSGGQSLSLQYTPTWALATVCFVFISFSIFVEHLIHLLSNWLKRHRKAALFEAVEKLKSVLMLLGFMSLILAVTQRPISRICIPTKVGQTMLPCRKSSSTKTTKALGLISRPWTSSAAAAQNSLSMKDVFEDFYLGSERRLAESSSSTSDYCESQGKTSFMSQDGINQLNNFIFVLAIMQIVYSVLTMALGRAKMRRWKSWEMETQTVEYQVANDPNRFRFTRQTTFGRRHMNSCAKTSILLWIKCFFRQFFHSVAKVDYLTLRHGFISMVLVLGTKLEVIVAKMALKLQNQHSVVAGTPLVEPNDDLFWFGHPKFVLTLLHFTLFMNAFELAFFVWVTVQYGIRSCYHEHKGIIIIRVVLAVTVQIMCSYITLPLYALVTQMGSNFKRAVLEGETMNIIRQWHSEVKEKRKRQDFSQYSYAHDPSSTTVDSSVTSSSSPDISSHRRPRPQTFGEITSFSSETEIDHQKHQEISQNEFQQVVVSSSPVDIEMAAEVGQHQNLN</sequence>
<feature type="transmembrane region" description="Helical" evidence="10">
    <location>
        <begin position="63"/>
        <end position="82"/>
    </location>
</feature>
<comment type="similarity">
    <text evidence="2 8">Belongs to the MLO family.</text>
</comment>
<keyword evidence="4 8" id="KW-0611">Plant defense</keyword>
<gene>
    <name evidence="12" type="primary">LOC107416504</name>
    <name evidence="8" type="synonym">MLO</name>
</gene>
<reference evidence="12" key="1">
    <citation type="submission" date="2025-08" db="UniProtKB">
        <authorList>
            <consortium name="RefSeq"/>
        </authorList>
    </citation>
    <scope>IDENTIFICATION</scope>
    <source>
        <tissue evidence="12">Seedling</tissue>
    </source>
</reference>
<evidence type="ECO:0000256" key="8">
    <source>
        <dbReference type="RuleBase" id="RU280816"/>
    </source>
</evidence>
<evidence type="ECO:0000256" key="1">
    <source>
        <dbReference type="ARBA" id="ARBA00004141"/>
    </source>
</evidence>
<evidence type="ECO:0000256" key="5">
    <source>
        <dbReference type="ARBA" id="ARBA00022989"/>
    </source>
</evidence>
<comment type="function">
    <text evidence="8">May be involved in modulation of pathogen defense and leaf cell death.</text>
</comment>
<feature type="compositionally biased region" description="Low complexity" evidence="9">
    <location>
        <begin position="428"/>
        <end position="446"/>
    </location>
</feature>
<evidence type="ECO:0000256" key="9">
    <source>
        <dbReference type="SAM" id="MobiDB-lite"/>
    </source>
</evidence>